<dbReference type="EMBL" id="JDRY01000084">
    <property type="protein sequence ID" value="KGM96160.1"/>
    <property type="molecule type" value="Genomic_DNA"/>
</dbReference>
<protein>
    <submittedName>
        <fullName evidence="2">Uncharacterized protein</fullName>
    </submittedName>
</protein>
<evidence type="ECO:0000313" key="2">
    <source>
        <dbReference type="EMBL" id="KGM96160.1"/>
    </source>
</evidence>
<comment type="caution">
    <text evidence="2">The sequence shown here is derived from an EMBL/GenBank/DDBJ whole genome shotgun (WGS) entry which is preliminary data.</text>
</comment>
<evidence type="ECO:0000313" key="3">
    <source>
        <dbReference type="Proteomes" id="UP000030014"/>
    </source>
</evidence>
<name>A0A0A0I969_CLOBO</name>
<keyword evidence="1" id="KW-0732">Signal</keyword>
<dbReference type="PROSITE" id="PS51257">
    <property type="entry name" value="PROKAR_LIPOPROTEIN"/>
    <property type="match status" value="1"/>
</dbReference>
<organism evidence="2 3">
    <name type="scientific">Clostridium botulinum C/D str. DC5</name>
    <dbReference type="NCBI Taxonomy" id="1443128"/>
    <lineage>
        <taxon>Bacteria</taxon>
        <taxon>Bacillati</taxon>
        <taxon>Bacillota</taxon>
        <taxon>Clostridia</taxon>
        <taxon>Eubacteriales</taxon>
        <taxon>Clostridiaceae</taxon>
        <taxon>Clostridium</taxon>
    </lineage>
</organism>
<feature type="chain" id="PRO_5001970530" evidence="1">
    <location>
        <begin position="27"/>
        <end position="124"/>
    </location>
</feature>
<dbReference type="Proteomes" id="UP000030014">
    <property type="component" value="Unassembled WGS sequence"/>
</dbReference>
<reference evidence="2 3" key="1">
    <citation type="submission" date="2014-01" db="EMBL/GenBank/DDBJ databases">
        <title>Plasmidome dynamics in the species complex Clostridium novyi sensu lato converts strains of independent lineages into distinctly different pathogens.</title>
        <authorList>
            <person name="Skarin H."/>
            <person name="Segerman B."/>
        </authorList>
    </citation>
    <scope>NUCLEOTIDE SEQUENCE [LARGE SCALE GENOMIC DNA]</scope>
    <source>
        <strain evidence="2 3">DC5</strain>
    </source>
</reference>
<sequence>MKKKKYLAALLFSVGLISTLSMSASAHTVVGSCNNIRCEAVLNIVGKSFRAGTYADKLMANISVTLDGKNEWWIDRDEQNLEKEAYVKATITSLDAWSTHHADNNRGDAFNRGIGYKNGSFYKR</sequence>
<dbReference type="AlphaFoldDB" id="A0A0A0I969"/>
<dbReference type="RefSeq" id="WP_039259928.1">
    <property type="nucleotide sequence ID" value="NZ_JDRY01000084.1"/>
</dbReference>
<accession>A0A0A0I969</accession>
<feature type="signal peptide" evidence="1">
    <location>
        <begin position="1"/>
        <end position="26"/>
    </location>
</feature>
<evidence type="ECO:0000256" key="1">
    <source>
        <dbReference type="SAM" id="SignalP"/>
    </source>
</evidence>
<proteinExistence type="predicted"/>
<gene>
    <name evidence="2" type="ORF">Z955_13340</name>
</gene>